<sequence length="471" mass="49931">MSSSEVSAQEHGVSVYLPKLTVLVPPMSMRVPDLGGHIPLLGVEEEEVPMVVRVPDLRVLVPLAEIEEETSAQDHGVLVPVPQPQTPAAEATAPTPRARRWRLEMLLNARTAPTVVDLTAKRTCPVSDGSSGSSGDSPRVWRKSLSHGVVSVIGKRRTMEDAVVVAAPLAVAPAAGEGEEKGGNGNEGDEGGWVPEMFAVYDGHGSAEVSETCRERLHVVLAEEVARLQLGNGGGEDGGARWKEAMLASFARVDGEVTAFQIAEAANKKPDPDAPSTEGSTAVVVVVEPRRIVVANCGDSRAVLCRGARPVPLSTDHKPDRPDELARIESAGGLVLNWHGPRVQGVLATSRSIGDFSLKPSVSGEPEVTVTERTPNDEFIVLASDGLWDVLTNDEVINVARNCLCGRAAMNLPDDVHGKTASDAAALLVEFARRKGSRDNISVVVVELRRLLWRKKQQPQAAAAGGQNGGT</sequence>
<dbReference type="PANTHER" id="PTHR47992">
    <property type="entry name" value="PROTEIN PHOSPHATASE"/>
    <property type="match status" value="1"/>
</dbReference>
<proteinExistence type="inferred from homology"/>
<dbReference type="PROSITE" id="PS01032">
    <property type="entry name" value="PPM_1"/>
    <property type="match status" value="1"/>
</dbReference>
<protein>
    <recommendedName>
        <fullName evidence="4">protein-serine/threonine phosphatase</fullName>
        <ecNumber evidence="4">3.1.3.16</ecNumber>
    </recommendedName>
</protein>
<evidence type="ECO:0000256" key="3">
    <source>
        <dbReference type="ARBA" id="ARBA00006702"/>
    </source>
</evidence>
<dbReference type="InterPro" id="IPR015655">
    <property type="entry name" value="PP2C"/>
</dbReference>
<accession>A0A1E5WHK6</accession>
<name>A0A1E5WHK6_9POAL</name>
<dbReference type="EMBL" id="LWDX02007621">
    <property type="protein sequence ID" value="OEL36863.1"/>
    <property type="molecule type" value="Genomic_DNA"/>
</dbReference>
<evidence type="ECO:0000313" key="14">
    <source>
        <dbReference type="EMBL" id="OEL36863.1"/>
    </source>
</evidence>
<keyword evidence="5" id="KW-0479">Metal-binding</keyword>
<keyword evidence="8 12" id="KW-0904">Protein phosphatase</keyword>
<dbReference type="GO" id="GO:0004722">
    <property type="term" value="F:protein serine/threonine phosphatase activity"/>
    <property type="evidence" value="ECO:0007669"/>
    <property type="project" value="UniProtKB-EC"/>
</dbReference>
<evidence type="ECO:0000259" key="13">
    <source>
        <dbReference type="PROSITE" id="PS51746"/>
    </source>
</evidence>
<evidence type="ECO:0000256" key="10">
    <source>
        <dbReference type="ARBA" id="ARBA00047761"/>
    </source>
</evidence>
<evidence type="ECO:0000256" key="9">
    <source>
        <dbReference type="ARBA" id="ARBA00023211"/>
    </source>
</evidence>
<comment type="catalytic activity">
    <reaction evidence="10">
        <text>O-phospho-L-seryl-[protein] + H2O = L-seryl-[protein] + phosphate</text>
        <dbReference type="Rhea" id="RHEA:20629"/>
        <dbReference type="Rhea" id="RHEA-COMP:9863"/>
        <dbReference type="Rhea" id="RHEA-COMP:11604"/>
        <dbReference type="ChEBI" id="CHEBI:15377"/>
        <dbReference type="ChEBI" id="CHEBI:29999"/>
        <dbReference type="ChEBI" id="CHEBI:43474"/>
        <dbReference type="ChEBI" id="CHEBI:83421"/>
        <dbReference type="EC" id="3.1.3.16"/>
    </reaction>
</comment>
<keyword evidence="7" id="KW-0460">Magnesium</keyword>
<evidence type="ECO:0000256" key="1">
    <source>
        <dbReference type="ARBA" id="ARBA00001936"/>
    </source>
</evidence>
<evidence type="ECO:0000256" key="2">
    <source>
        <dbReference type="ARBA" id="ARBA00001946"/>
    </source>
</evidence>
<evidence type="ECO:0000256" key="5">
    <source>
        <dbReference type="ARBA" id="ARBA00022723"/>
    </source>
</evidence>
<dbReference type="PROSITE" id="PS51746">
    <property type="entry name" value="PPM_2"/>
    <property type="match status" value="1"/>
</dbReference>
<dbReference type="GO" id="GO:0046872">
    <property type="term" value="F:metal ion binding"/>
    <property type="evidence" value="ECO:0007669"/>
    <property type="project" value="UniProtKB-KW"/>
</dbReference>
<dbReference type="InterPro" id="IPR000222">
    <property type="entry name" value="PP2C_BS"/>
</dbReference>
<gene>
    <name evidence="14" type="ORF">BAE44_0002115</name>
</gene>
<comment type="catalytic activity">
    <reaction evidence="11">
        <text>O-phospho-L-threonyl-[protein] + H2O = L-threonyl-[protein] + phosphate</text>
        <dbReference type="Rhea" id="RHEA:47004"/>
        <dbReference type="Rhea" id="RHEA-COMP:11060"/>
        <dbReference type="Rhea" id="RHEA-COMP:11605"/>
        <dbReference type="ChEBI" id="CHEBI:15377"/>
        <dbReference type="ChEBI" id="CHEBI:30013"/>
        <dbReference type="ChEBI" id="CHEBI:43474"/>
        <dbReference type="ChEBI" id="CHEBI:61977"/>
        <dbReference type="EC" id="3.1.3.16"/>
    </reaction>
</comment>
<evidence type="ECO:0000256" key="8">
    <source>
        <dbReference type="ARBA" id="ARBA00022912"/>
    </source>
</evidence>
<organism evidence="14 15">
    <name type="scientific">Dichanthelium oligosanthes</name>
    <dbReference type="NCBI Taxonomy" id="888268"/>
    <lineage>
        <taxon>Eukaryota</taxon>
        <taxon>Viridiplantae</taxon>
        <taxon>Streptophyta</taxon>
        <taxon>Embryophyta</taxon>
        <taxon>Tracheophyta</taxon>
        <taxon>Spermatophyta</taxon>
        <taxon>Magnoliopsida</taxon>
        <taxon>Liliopsida</taxon>
        <taxon>Poales</taxon>
        <taxon>Poaceae</taxon>
        <taxon>PACMAD clade</taxon>
        <taxon>Panicoideae</taxon>
        <taxon>Panicodae</taxon>
        <taxon>Paniceae</taxon>
        <taxon>Dichantheliinae</taxon>
        <taxon>Dichanthelium</taxon>
    </lineage>
</organism>
<keyword evidence="9" id="KW-0464">Manganese</keyword>
<comment type="cofactor">
    <cofactor evidence="1">
        <name>Mn(2+)</name>
        <dbReference type="ChEBI" id="CHEBI:29035"/>
    </cofactor>
</comment>
<evidence type="ECO:0000256" key="6">
    <source>
        <dbReference type="ARBA" id="ARBA00022801"/>
    </source>
</evidence>
<dbReference type="AlphaFoldDB" id="A0A1E5WHK6"/>
<evidence type="ECO:0000256" key="12">
    <source>
        <dbReference type="RuleBase" id="RU003465"/>
    </source>
</evidence>
<dbReference type="EC" id="3.1.3.16" evidence="4"/>
<dbReference type="Proteomes" id="UP000095767">
    <property type="component" value="Unassembled WGS sequence"/>
</dbReference>
<feature type="domain" description="PPM-type phosphatase" evidence="13">
    <location>
        <begin position="146"/>
        <end position="448"/>
    </location>
</feature>
<evidence type="ECO:0000313" key="15">
    <source>
        <dbReference type="Proteomes" id="UP000095767"/>
    </source>
</evidence>
<dbReference type="SUPFAM" id="SSF81606">
    <property type="entry name" value="PP2C-like"/>
    <property type="match status" value="1"/>
</dbReference>
<dbReference type="OrthoDB" id="689055at2759"/>
<dbReference type="InterPro" id="IPR036457">
    <property type="entry name" value="PPM-type-like_dom_sf"/>
</dbReference>
<dbReference type="FunFam" id="3.60.40.10:FF:000041">
    <property type="entry name" value="Protein phosphatase 2C 51"/>
    <property type="match status" value="1"/>
</dbReference>
<comment type="similarity">
    <text evidence="3 12">Belongs to the PP2C family.</text>
</comment>
<comment type="caution">
    <text evidence="14">The sequence shown here is derived from an EMBL/GenBank/DDBJ whole genome shotgun (WGS) entry which is preliminary data.</text>
</comment>
<dbReference type="CDD" id="cd00143">
    <property type="entry name" value="PP2Cc"/>
    <property type="match status" value="1"/>
</dbReference>
<evidence type="ECO:0000256" key="4">
    <source>
        <dbReference type="ARBA" id="ARBA00013081"/>
    </source>
</evidence>
<dbReference type="STRING" id="888268.A0A1E5WHK6"/>
<keyword evidence="15" id="KW-1185">Reference proteome</keyword>
<reference evidence="14 15" key="1">
    <citation type="submission" date="2016-09" db="EMBL/GenBank/DDBJ databases">
        <title>The draft genome of Dichanthelium oligosanthes: A C3 panicoid grass species.</title>
        <authorList>
            <person name="Studer A.J."/>
            <person name="Schnable J.C."/>
            <person name="Brutnell T.P."/>
        </authorList>
    </citation>
    <scope>NUCLEOTIDE SEQUENCE [LARGE SCALE GENOMIC DNA]</scope>
    <source>
        <strain evidence="15">cv. Kellogg 1175</strain>
        <tissue evidence="14">Leaf</tissue>
    </source>
</reference>
<evidence type="ECO:0000256" key="11">
    <source>
        <dbReference type="ARBA" id="ARBA00048336"/>
    </source>
</evidence>
<dbReference type="InterPro" id="IPR001932">
    <property type="entry name" value="PPM-type_phosphatase-like_dom"/>
</dbReference>
<dbReference type="SMART" id="SM00332">
    <property type="entry name" value="PP2Cc"/>
    <property type="match status" value="1"/>
</dbReference>
<dbReference type="Gene3D" id="3.60.40.10">
    <property type="entry name" value="PPM-type phosphatase domain"/>
    <property type="match status" value="1"/>
</dbReference>
<comment type="cofactor">
    <cofactor evidence="2">
        <name>Mg(2+)</name>
        <dbReference type="ChEBI" id="CHEBI:18420"/>
    </cofactor>
</comment>
<keyword evidence="6 12" id="KW-0378">Hydrolase</keyword>
<dbReference type="Pfam" id="PF00481">
    <property type="entry name" value="PP2C"/>
    <property type="match status" value="1"/>
</dbReference>
<evidence type="ECO:0000256" key="7">
    <source>
        <dbReference type="ARBA" id="ARBA00022842"/>
    </source>
</evidence>